<dbReference type="InterPro" id="IPR033704">
    <property type="entry name" value="dUTPase_trimeric"/>
</dbReference>
<dbReference type="GeneID" id="25152940"/>
<dbReference type="CDD" id="cd07557">
    <property type="entry name" value="trimeric_dUTPase"/>
    <property type="match status" value="1"/>
</dbReference>
<feature type="binding site" evidence="3">
    <location>
        <position position="124"/>
    </location>
    <ligand>
        <name>dCTP</name>
        <dbReference type="ChEBI" id="CHEBI:61481"/>
    </ligand>
</feature>
<feature type="binding site" evidence="3">
    <location>
        <position position="95"/>
    </location>
    <ligand>
        <name>dCTP</name>
        <dbReference type="ChEBI" id="CHEBI:61481"/>
    </ligand>
</feature>
<name>A0A097QTU1_9EURY</name>
<dbReference type="InterPro" id="IPR036157">
    <property type="entry name" value="dUTPase-like_sf"/>
</dbReference>
<dbReference type="UniPathway" id="UPA00610">
    <property type="reaction ID" value="UER00665"/>
</dbReference>
<gene>
    <name evidence="3" type="primary">dcd</name>
    <name evidence="4" type="ORF">TEU_05775</name>
</gene>
<dbReference type="EMBL" id="CP008887">
    <property type="protein sequence ID" value="AIU69874.1"/>
    <property type="molecule type" value="Genomic_DNA"/>
</dbReference>
<evidence type="ECO:0000256" key="1">
    <source>
        <dbReference type="ARBA" id="ARBA00022801"/>
    </source>
</evidence>
<dbReference type="AlphaFoldDB" id="A0A097QTU1"/>
<dbReference type="HAMAP" id="MF_00146">
    <property type="entry name" value="dCTP_deaminase"/>
    <property type="match status" value="1"/>
</dbReference>
<dbReference type="KEGG" id="teu:TEU_05775"/>
<comment type="pathway">
    <text evidence="3">Pyrimidine metabolism; dUMP biosynthesis; dUMP from dCTP (dUTP route): step 1/2.</text>
</comment>
<dbReference type="EC" id="3.5.4.13" evidence="3"/>
<comment type="subunit">
    <text evidence="3">Homotrimer.</text>
</comment>
<evidence type="ECO:0000256" key="3">
    <source>
        <dbReference type="HAMAP-Rule" id="MF_00146"/>
    </source>
</evidence>
<dbReference type="Proteomes" id="UP000029980">
    <property type="component" value="Chromosome"/>
</dbReference>
<evidence type="ECO:0000313" key="4">
    <source>
        <dbReference type="EMBL" id="AIU69874.1"/>
    </source>
</evidence>
<proteinExistence type="inferred from homology"/>
<dbReference type="Pfam" id="PF22769">
    <property type="entry name" value="DCD"/>
    <property type="match status" value="1"/>
</dbReference>
<dbReference type="InterPro" id="IPR011962">
    <property type="entry name" value="dCTP_deaminase"/>
</dbReference>
<comment type="similarity">
    <text evidence="3">Belongs to the dCTP deaminase family.</text>
</comment>
<keyword evidence="3" id="KW-0547">Nucleotide-binding</keyword>
<evidence type="ECO:0000256" key="2">
    <source>
        <dbReference type="ARBA" id="ARBA00023080"/>
    </source>
</evidence>
<protein>
    <recommendedName>
        <fullName evidence="3">dCTP deaminase</fullName>
        <ecNumber evidence="3">3.5.4.13</ecNumber>
    </recommendedName>
    <alternativeName>
        <fullName evidence="3">Deoxycytidine triphosphate deaminase</fullName>
    </alternativeName>
</protein>
<feature type="binding site" evidence="3">
    <location>
        <position position="138"/>
    </location>
    <ligand>
        <name>dCTP</name>
        <dbReference type="ChEBI" id="CHEBI:61481"/>
    </ligand>
</feature>
<dbReference type="HOGENOM" id="CLU_087476_3_1_2"/>
<keyword evidence="1 3" id="KW-0378">Hydrolase</keyword>
<dbReference type="GO" id="GO:0006226">
    <property type="term" value="P:dUMP biosynthetic process"/>
    <property type="evidence" value="ECO:0007669"/>
    <property type="project" value="UniProtKB-UniPathway"/>
</dbReference>
<feature type="binding site" evidence="3">
    <location>
        <begin position="79"/>
        <end position="84"/>
    </location>
    <ligand>
        <name>dCTP</name>
        <dbReference type="ChEBI" id="CHEBI:61481"/>
    </ligand>
</feature>
<dbReference type="GO" id="GO:0000166">
    <property type="term" value="F:nucleotide binding"/>
    <property type="evidence" value="ECO:0007669"/>
    <property type="project" value="UniProtKB-KW"/>
</dbReference>
<dbReference type="GO" id="GO:0006229">
    <property type="term" value="P:dUTP biosynthetic process"/>
    <property type="evidence" value="ECO:0007669"/>
    <property type="project" value="UniProtKB-UniRule"/>
</dbReference>
<sequence length="159" mass="17969">MMLPDWKIRKEILIEPFSEESLQPAGYDLRVGREAYLNGKLIDVEEDGKVVIPPKTHALVLTLERIKLPDDVMGDMKLRSSLAREGLIGSFAWVDPGWDGNLTLAIYNSSDEPVELHYGERFVQIAFIRLEGPAKNPYRGSYQGSVRIALSKRKKAEKV</sequence>
<dbReference type="PANTHER" id="PTHR42680:SF3">
    <property type="entry name" value="DCTP DEAMINASE"/>
    <property type="match status" value="1"/>
</dbReference>
<dbReference type="SUPFAM" id="SSF51283">
    <property type="entry name" value="dUTPase-like"/>
    <property type="match status" value="1"/>
</dbReference>
<comment type="function">
    <text evidence="3">Catalyzes the deamination of dCTP to dUTP.</text>
</comment>
<keyword evidence="5" id="KW-1185">Reference proteome</keyword>
<reference evidence="4 5" key="1">
    <citation type="journal article" date="2015" name="Int. J. Syst. Evol. Microbiol.">
        <title>Thermococcus eurythermalis sp. nov., a conditional piezophilic hyperthermophilic archaeon with a wide temperature range isolated from an oil-immersed chimney in the Guaymas Basin.</title>
        <authorList>
            <person name="Zhao W."/>
            <person name="Zeng X."/>
            <person name="Xiao X."/>
        </authorList>
    </citation>
    <scope>NUCLEOTIDE SEQUENCE [LARGE SCALE GENOMIC DNA]</scope>
    <source>
        <strain evidence="4 5">A501</strain>
    </source>
</reference>
<keyword evidence="2 3" id="KW-0546">Nucleotide metabolism</keyword>
<dbReference type="PANTHER" id="PTHR42680">
    <property type="entry name" value="DCTP DEAMINASE"/>
    <property type="match status" value="1"/>
</dbReference>
<dbReference type="GO" id="GO:0008829">
    <property type="term" value="F:dCTP deaminase activity"/>
    <property type="evidence" value="ECO:0007669"/>
    <property type="project" value="UniProtKB-UniRule"/>
</dbReference>
<dbReference type="RefSeq" id="WP_050002848.1">
    <property type="nucleotide sequence ID" value="NZ_CP008887.1"/>
</dbReference>
<comment type="catalytic activity">
    <reaction evidence="3">
        <text>dCTP + H2O + H(+) = dUTP + NH4(+)</text>
        <dbReference type="Rhea" id="RHEA:22680"/>
        <dbReference type="ChEBI" id="CHEBI:15377"/>
        <dbReference type="ChEBI" id="CHEBI:15378"/>
        <dbReference type="ChEBI" id="CHEBI:28938"/>
        <dbReference type="ChEBI" id="CHEBI:61481"/>
        <dbReference type="ChEBI" id="CHEBI:61555"/>
        <dbReference type="EC" id="3.5.4.13"/>
    </reaction>
</comment>
<dbReference type="Gene3D" id="2.70.40.10">
    <property type="match status" value="1"/>
</dbReference>
<comment type="caution">
    <text evidence="3">Lacks conserved residue(s) required for the propagation of feature annotation.</text>
</comment>
<accession>A0A097QTU1</accession>
<dbReference type="STRING" id="1505907.TEU_05775"/>
<dbReference type="OrthoDB" id="33242at2157"/>
<dbReference type="NCBIfam" id="TIGR02274">
    <property type="entry name" value="dCTP_deam"/>
    <property type="match status" value="1"/>
</dbReference>
<evidence type="ECO:0000313" key="5">
    <source>
        <dbReference type="Proteomes" id="UP000029980"/>
    </source>
</evidence>
<organism evidence="4 5">
    <name type="scientific">Thermococcus eurythermalis</name>
    <dbReference type="NCBI Taxonomy" id="1505907"/>
    <lineage>
        <taxon>Archaea</taxon>
        <taxon>Methanobacteriati</taxon>
        <taxon>Methanobacteriota</taxon>
        <taxon>Thermococci</taxon>
        <taxon>Thermococcales</taxon>
        <taxon>Thermococcaceae</taxon>
        <taxon>Thermococcus</taxon>
    </lineage>
</organism>